<dbReference type="InterPro" id="IPR014001">
    <property type="entry name" value="Helicase_ATP-bd"/>
</dbReference>
<dbReference type="InterPro" id="IPR011545">
    <property type="entry name" value="DEAD/DEAH_box_helicase_dom"/>
</dbReference>
<keyword evidence="3" id="KW-0378">Hydrolase</keyword>
<evidence type="ECO:0000256" key="8">
    <source>
        <dbReference type="ARBA" id="ARBA00047984"/>
    </source>
</evidence>
<dbReference type="PROSITE" id="PS51195">
    <property type="entry name" value="Q_MOTIF"/>
    <property type="match status" value="1"/>
</dbReference>
<dbReference type="OrthoDB" id="196131at2759"/>
<feature type="compositionally biased region" description="Acidic residues" evidence="10">
    <location>
        <begin position="292"/>
        <end position="305"/>
    </location>
</feature>
<dbReference type="InterPro" id="IPR001650">
    <property type="entry name" value="Helicase_C-like"/>
</dbReference>
<dbReference type="PROSITE" id="PS00039">
    <property type="entry name" value="DEAD_ATP_HELICASE"/>
    <property type="match status" value="1"/>
</dbReference>
<feature type="region of interest" description="Disordered" evidence="10">
    <location>
        <begin position="266"/>
        <end position="357"/>
    </location>
</feature>
<dbReference type="GO" id="GO:0003676">
    <property type="term" value="F:nucleic acid binding"/>
    <property type="evidence" value="ECO:0007669"/>
    <property type="project" value="InterPro"/>
</dbReference>
<evidence type="ECO:0000256" key="5">
    <source>
        <dbReference type="ARBA" id="ARBA00022840"/>
    </source>
</evidence>
<dbReference type="Pfam" id="PF23469">
    <property type="entry name" value="KH_12"/>
    <property type="match status" value="1"/>
</dbReference>
<feature type="compositionally biased region" description="Polar residues" evidence="10">
    <location>
        <begin position="81"/>
        <end position="107"/>
    </location>
</feature>
<keyword evidence="6" id="KW-0507">mRNA processing</keyword>
<feature type="compositionally biased region" description="Acidic residues" evidence="10">
    <location>
        <begin position="325"/>
        <end position="357"/>
    </location>
</feature>
<dbReference type="AlphaFoldDB" id="A0A9P6WQD2"/>
<keyword evidence="4" id="KW-0347">Helicase</keyword>
<dbReference type="SMART" id="SM00487">
    <property type="entry name" value="DEXDc"/>
    <property type="match status" value="1"/>
</dbReference>
<feature type="compositionally biased region" description="Low complexity" evidence="10">
    <location>
        <begin position="908"/>
        <end position="920"/>
    </location>
</feature>
<gene>
    <name evidence="14" type="primary">PRP5</name>
    <name evidence="14" type="ORF">C6P40_002695</name>
</gene>
<comment type="similarity">
    <text evidence="7">Belongs to the DEAD box helicase family. DDX46/PRP5 subfamily.</text>
</comment>
<dbReference type="Gene3D" id="3.40.50.300">
    <property type="entry name" value="P-loop containing nucleotide triphosphate hydrolases"/>
    <property type="match status" value="2"/>
</dbReference>
<feature type="domain" description="DEAD-box RNA helicase Q" evidence="13">
    <location>
        <begin position="463"/>
        <end position="491"/>
    </location>
</feature>
<protein>
    <recommendedName>
        <fullName evidence="1">RNA helicase</fullName>
        <ecNumber evidence="1">3.6.4.13</ecNumber>
    </recommendedName>
</protein>
<evidence type="ECO:0000256" key="2">
    <source>
        <dbReference type="ARBA" id="ARBA00022741"/>
    </source>
</evidence>
<dbReference type="GO" id="GO:0005524">
    <property type="term" value="F:ATP binding"/>
    <property type="evidence" value="ECO:0007669"/>
    <property type="project" value="UniProtKB-KW"/>
</dbReference>
<comment type="catalytic activity">
    <reaction evidence="8">
        <text>ATP + H2O = ADP + phosphate + H(+)</text>
        <dbReference type="Rhea" id="RHEA:13065"/>
        <dbReference type="ChEBI" id="CHEBI:15377"/>
        <dbReference type="ChEBI" id="CHEBI:15378"/>
        <dbReference type="ChEBI" id="CHEBI:30616"/>
        <dbReference type="ChEBI" id="CHEBI:43474"/>
        <dbReference type="ChEBI" id="CHEBI:456216"/>
        <dbReference type="EC" id="3.6.4.13"/>
    </reaction>
</comment>
<accession>A0A9P6WQD2</accession>
<feature type="compositionally biased region" description="Polar residues" evidence="10">
    <location>
        <begin position="1"/>
        <end position="27"/>
    </location>
</feature>
<evidence type="ECO:0000256" key="6">
    <source>
        <dbReference type="ARBA" id="ARBA00023187"/>
    </source>
</evidence>
<keyword evidence="2" id="KW-0547">Nucleotide-binding</keyword>
<name>A0A9P6WQD2_9ASCO</name>
<feature type="compositionally biased region" description="Low complexity" evidence="10">
    <location>
        <begin position="57"/>
        <end position="80"/>
    </location>
</feature>
<evidence type="ECO:0000259" key="11">
    <source>
        <dbReference type="PROSITE" id="PS51192"/>
    </source>
</evidence>
<dbReference type="GO" id="GO:0003724">
    <property type="term" value="F:RNA helicase activity"/>
    <property type="evidence" value="ECO:0007669"/>
    <property type="project" value="UniProtKB-EC"/>
</dbReference>
<proteinExistence type="inferred from homology"/>
<sequence>MSRPYRNNQGRISNPQGGRYSSRTSYGYQNNYYNNNQQNQQYEHYEGYDQYGNPYHNNYYNNQNNNQNYYSNNYSQSQYSRQSFPRENQPYIRNQPNTNQYNIRNNPTYDRHVSPTLPQQSLNKHQFQQPQNHIDEKRKNFTNTNNNSNSNSNNNIIVPLTSKTPVKESLININSPNENSTLLENSSSIIQSEINDSELKNVNNLVLNNKLIEKQNKALQWMSKKLNKDNNSIKKKSLMNFKKKSNKINIAKAIKIAKPSAFEEIDTDKVEEEKEEEEKEEKIPYHPINFEFNEDEIEDKAEDENASTNDISPGNNTHLDSEEKEKEEDDDEDDDDDDDDEDEDEDEDDDDDDEDDDLDMLLSTLEKDGDKLKPKLIVEDVNSADSYTSEDNGSADEAEKLLTILGGKNKKEVPEHEFSTIPFNKKFYKESEFIKTLTNNEVKILRENDSVHIKGKNIIKPILEWSQLGLPVSIFSVLTNLKFDSPTPIQCEALPHIMNGNDFIGIAQTGSGKTIAFLLPLFRQLLSNNSEDKEQHQEHNKFLGATPKAIIITPTRELALQIAKTAKPFADRLNMNICKCYGGQSISKQISELKKQTDIIVGTPGRIIDLLCTNSGRILKLSQITYLVMDEADRMFDMGFEPQVLKILKVIRPDRQTVLFSATFPPKIQNLARKILNNPIEVLIGSKNLVNENITQNFEIVSKEDDGKFNKLLQILGLKYKENEGKVLIFMERQDSCDSMVKKLLSRGYAVMSLHGGKDQTERGGTIKDFKKGIIDIIVATSVASRGLDVDNLNLVINYDAPSHIEDYVHRVGRTGRGGNKGESYTILTPDEEKAAFDLVKILNAAKLDIPVKLKEMSDNFQDKIKQGDVKFGSGFGGKGLEKLQAIREKNENIEKQVYLKEDDKNGTENGESNNNNKLSSIDNNKFDIDVLKNFKVEYTTETKFEATAYSAKLNVNDLPQDTRRFVTTHENIMNIIEMTGTSITTRGRYYPPGQDVKPGGDAKLHILVEGPDEICVGKAVSLFRERVLAGLERETSAATDA</sequence>
<dbReference type="PROSITE" id="PS51194">
    <property type="entry name" value="HELICASE_CTER"/>
    <property type="match status" value="1"/>
</dbReference>
<dbReference type="SUPFAM" id="SSF52540">
    <property type="entry name" value="P-loop containing nucleoside triphosphate hydrolases"/>
    <property type="match status" value="1"/>
</dbReference>
<keyword evidence="6" id="KW-0508">mRNA splicing</keyword>
<dbReference type="EC" id="3.6.4.13" evidence="1"/>
<dbReference type="PROSITE" id="PS51192">
    <property type="entry name" value="HELICASE_ATP_BIND_1"/>
    <property type="match status" value="1"/>
</dbReference>
<feature type="compositionally biased region" description="Basic and acidic residues" evidence="10">
    <location>
        <begin position="898"/>
        <end position="907"/>
    </location>
</feature>
<feature type="region of interest" description="Disordered" evidence="10">
    <location>
        <begin position="1"/>
        <end position="33"/>
    </location>
</feature>
<feature type="region of interest" description="Disordered" evidence="10">
    <location>
        <begin position="47"/>
        <end position="107"/>
    </location>
</feature>
<feature type="compositionally biased region" description="Polar residues" evidence="10">
    <location>
        <begin position="306"/>
        <end position="318"/>
    </location>
</feature>
<dbReference type="GO" id="GO:0016787">
    <property type="term" value="F:hydrolase activity"/>
    <property type="evidence" value="ECO:0007669"/>
    <property type="project" value="UniProtKB-KW"/>
</dbReference>
<evidence type="ECO:0000313" key="14">
    <source>
        <dbReference type="EMBL" id="KAG0691304.1"/>
    </source>
</evidence>
<evidence type="ECO:0000259" key="13">
    <source>
        <dbReference type="PROSITE" id="PS51195"/>
    </source>
</evidence>
<evidence type="ECO:0000256" key="7">
    <source>
        <dbReference type="ARBA" id="ARBA00038511"/>
    </source>
</evidence>
<feature type="region of interest" description="Disordered" evidence="10">
    <location>
        <begin position="138"/>
        <end position="157"/>
    </location>
</feature>
<evidence type="ECO:0000256" key="1">
    <source>
        <dbReference type="ARBA" id="ARBA00012552"/>
    </source>
</evidence>
<dbReference type="GO" id="GO:0008380">
    <property type="term" value="P:RNA splicing"/>
    <property type="evidence" value="ECO:0007669"/>
    <property type="project" value="UniProtKB-KW"/>
</dbReference>
<reference evidence="14" key="1">
    <citation type="submission" date="2020-11" db="EMBL/GenBank/DDBJ databases">
        <title>Kefir isolates.</title>
        <authorList>
            <person name="Marcisauskas S."/>
            <person name="Kim Y."/>
            <person name="Blasche S."/>
        </authorList>
    </citation>
    <scope>NUCLEOTIDE SEQUENCE</scope>
    <source>
        <strain evidence="14">Olga-1</strain>
    </source>
</reference>
<organism evidence="14 15">
    <name type="scientific">Pichia californica</name>
    <dbReference type="NCBI Taxonomy" id="460514"/>
    <lineage>
        <taxon>Eukaryota</taxon>
        <taxon>Fungi</taxon>
        <taxon>Dikarya</taxon>
        <taxon>Ascomycota</taxon>
        <taxon>Saccharomycotina</taxon>
        <taxon>Pichiomycetes</taxon>
        <taxon>Pichiales</taxon>
        <taxon>Pichiaceae</taxon>
        <taxon>Pichia</taxon>
    </lineage>
</organism>
<feature type="region of interest" description="Disordered" evidence="10">
    <location>
        <begin position="898"/>
        <end position="920"/>
    </location>
</feature>
<evidence type="ECO:0000256" key="4">
    <source>
        <dbReference type="ARBA" id="ARBA00022806"/>
    </source>
</evidence>
<evidence type="ECO:0000259" key="12">
    <source>
        <dbReference type="PROSITE" id="PS51194"/>
    </source>
</evidence>
<dbReference type="CDD" id="cd18787">
    <property type="entry name" value="SF2_C_DEAD"/>
    <property type="match status" value="1"/>
</dbReference>
<dbReference type="SMART" id="SM00490">
    <property type="entry name" value="HELICc"/>
    <property type="match status" value="1"/>
</dbReference>
<dbReference type="InterPro" id="IPR056149">
    <property type="entry name" value="PRP5/DDX46/KHDC4_KH"/>
</dbReference>
<feature type="compositionally biased region" description="Low complexity" evidence="10">
    <location>
        <begin position="142"/>
        <end position="155"/>
    </location>
</feature>
<keyword evidence="5" id="KW-0067">ATP-binding</keyword>
<dbReference type="PANTHER" id="PTHR47958">
    <property type="entry name" value="ATP-DEPENDENT RNA HELICASE DBP3"/>
    <property type="match status" value="1"/>
</dbReference>
<dbReference type="Pfam" id="PF00271">
    <property type="entry name" value="Helicase_C"/>
    <property type="match status" value="1"/>
</dbReference>
<evidence type="ECO:0000256" key="9">
    <source>
        <dbReference type="PROSITE-ProRule" id="PRU00552"/>
    </source>
</evidence>
<dbReference type="InterPro" id="IPR027417">
    <property type="entry name" value="P-loop_NTPase"/>
</dbReference>
<dbReference type="Proteomes" id="UP000697127">
    <property type="component" value="Unassembled WGS sequence"/>
</dbReference>
<dbReference type="InterPro" id="IPR000629">
    <property type="entry name" value="RNA-helicase_DEAD-box_CS"/>
</dbReference>
<feature type="short sequence motif" description="Q motif" evidence="9">
    <location>
        <begin position="463"/>
        <end position="491"/>
    </location>
</feature>
<dbReference type="InterPro" id="IPR014014">
    <property type="entry name" value="RNA_helicase_DEAD_Q_motif"/>
</dbReference>
<keyword evidence="15" id="KW-1185">Reference proteome</keyword>
<dbReference type="Pfam" id="PF00270">
    <property type="entry name" value="DEAD"/>
    <property type="match status" value="1"/>
</dbReference>
<evidence type="ECO:0000313" key="15">
    <source>
        <dbReference type="Proteomes" id="UP000697127"/>
    </source>
</evidence>
<comment type="caution">
    <text evidence="14">The sequence shown here is derived from an EMBL/GenBank/DDBJ whole genome shotgun (WGS) entry which is preliminary data.</text>
</comment>
<evidence type="ECO:0000256" key="10">
    <source>
        <dbReference type="SAM" id="MobiDB-lite"/>
    </source>
</evidence>
<evidence type="ECO:0000256" key="3">
    <source>
        <dbReference type="ARBA" id="ARBA00022801"/>
    </source>
</evidence>
<feature type="domain" description="Helicase C-terminal" evidence="12">
    <location>
        <begin position="712"/>
        <end position="858"/>
    </location>
</feature>
<feature type="domain" description="Helicase ATP-binding" evidence="11">
    <location>
        <begin position="494"/>
        <end position="682"/>
    </location>
</feature>
<dbReference type="EMBL" id="PUHW01000003">
    <property type="protein sequence ID" value="KAG0691304.1"/>
    <property type="molecule type" value="Genomic_DNA"/>
</dbReference>